<dbReference type="PANTHER" id="PTHR33463:SF148">
    <property type="entry name" value="NB-ARC DOMAIN-CONTAINING PROTEIN"/>
    <property type="match status" value="1"/>
</dbReference>
<dbReference type="Proteomes" id="UP000324897">
    <property type="component" value="Chromosome 2"/>
</dbReference>
<keyword evidence="3" id="KW-1185">Reference proteome</keyword>
<accession>A0A5J9UT93</accession>
<evidence type="ECO:0000259" key="1">
    <source>
        <dbReference type="Pfam" id="PF23247"/>
    </source>
</evidence>
<comment type="caution">
    <text evidence="2">The sequence shown here is derived from an EMBL/GenBank/DDBJ whole genome shotgun (WGS) entry which is preliminary data.</text>
</comment>
<gene>
    <name evidence="2" type="ORF">EJB05_29058</name>
</gene>
<evidence type="ECO:0000313" key="2">
    <source>
        <dbReference type="EMBL" id="TVU26508.1"/>
    </source>
</evidence>
<dbReference type="OrthoDB" id="687306at2759"/>
<dbReference type="AlphaFoldDB" id="A0A5J9UT93"/>
<sequence length="1024" mass="117370">MELTQVFKADTIDEAVEKILDELKEDAAGTARSSRCNVIYFDGWDGMGASAVLHAVGRRLTPAALQENEPATRAGQRAPAAATGLQFSHIFHIDCSKWESRRVMQRMIAEKLKLPDSVMEMFDTQDEEDDYQGVGKGSRCEIPRVAEVMNQHIQKLNRFLLIFYNGSCEEIDLSSLGFPLFDRYSRSKLLWSFQGRFRVYPRMKVERVLKNTMTMTDVVMLADSTAVGEDKLLDILRHEAEEVAHEMIHAGGIDWPAAAANCFLYMVKLCRMGSDLTTDYDLATHVCNYWICDGVIQLQQGNVDTEVGVDKLWLYSYALQREIRLDVNRYQNSYFPSPAERRMLKRMSYWTSPTYGFMLIPHLHGHIPKGMFQQFDKLCVLKLSACQFSFTSPPFLCCHNLRFLWLEHCQEGSSTAEVVEEDIHRFLQRLWVLDVRYSNKAFLSKEMMAFMIQLKELNVVGEEEWCDMDLVQSQLHNIRRLRVTECSVNASSFFSEMDKMELLCFSKNFYQWSSIHVGSCRCLETLIINGSTNLRYIYLMECAKLKNLFLSGSFDQLYTIDITGVAVETLDLSTVTAPKLCGLYLLGCEKLCAILWPPAAEDRSKRYLDELHIVTTQNECTTAAAGEHTAGRPPSEFNWHVSVRDARILGSLESVNDYFGPNHAYVDISSPSHHPCAEDAVTLKDTNMQQQTKLSKLINDAVIYTDVAVTLKGNKKEQKQADEDDSDAPVIMCLCPPPPSVLPEGCYIHIEDQTRTVLQTASTIPAFICNSAKILHVHDSLHITKILGDPLASTTWNRLEWCRVERCPKLGCVFSPQLGVGQEGSKNDMDDMFKKLRTIWASHLPKARYIWKWSGSSKPWLRGETFENLTFLHLDCCPRLLRIIHFPVVWKALDRLKILEVMWCCDLSVAFHFYDVLGLSTEDFDGWIFNKLKHIRMHELPKLQNICNVGLRISVPELETIKIRGCWSLRTLPIVKSNNVVECDCEKEWWDRLQWESPEHASQYKPIHPRYDRKTMLIKGSVLR</sequence>
<proteinExistence type="predicted"/>
<dbReference type="InterPro" id="IPR050905">
    <property type="entry name" value="Plant_NBS-LRR"/>
</dbReference>
<dbReference type="Gramene" id="TVU26508">
    <property type="protein sequence ID" value="TVU26508"/>
    <property type="gene ID" value="EJB05_29058"/>
</dbReference>
<feature type="domain" description="Disease resistance protein At4g27190-like leucine-rich repeats" evidence="1">
    <location>
        <begin position="864"/>
        <end position="972"/>
    </location>
</feature>
<organism evidence="2 3">
    <name type="scientific">Eragrostis curvula</name>
    <name type="common">weeping love grass</name>
    <dbReference type="NCBI Taxonomy" id="38414"/>
    <lineage>
        <taxon>Eukaryota</taxon>
        <taxon>Viridiplantae</taxon>
        <taxon>Streptophyta</taxon>
        <taxon>Embryophyta</taxon>
        <taxon>Tracheophyta</taxon>
        <taxon>Spermatophyta</taxon>
        <taxon>Magnoliopsida</taxon>
        <taxon>Liliopsida</taxon>
        <taxon>Poales</taxon>
        <taxon>Poaceae</taxon>
        <taxon>PACMAD clade</taxon>
        <taxon>Chloridoideae</taxon>
        <taxon>Eragrostideae</taxon>
        <taxon>Eragrostidinae</taxon>
        <taxon>Eragrostis</taxon>
    </lineage>
</organism>
<dbReference type="Pfam" id="PF23247">
    <property type="entry name" value="LRR_RPS2"/>
    <property type="match status" value="1"/>
</dbReference>
<dbReference type="PANTHER" id="PTHR33463">
    <property type="entry name" value="NB-ARC DOMAIN-CONTAINING PROTEIN-RELATED"/>
    <property type="match status" value="1"/>
</dbReference>
<dbReference type="EMBL" id="RWGY01000013">
    <property type="protein sequence ID" value="TVU26508.1"/>
    <property type="molecule type" value="Genomic_DNA"/>
</dbReference>
<dbReference type="InterPro" id="IPR032675">
    <property type="entry name" value="LRR_dom_sf"/>
</dbReference>
<protein>
    <recommendedName>
        <fullName evidence="1">Disease resistance protein At4g27190-like leucine-rich repeats domain-containing protein</fullName>
    </recommendedName>
</protein>
<reference evidence="2 3" key="1">
    <citation type="journal article" date="2019" name="Sci. Rep.">
        <title>A high-quality genome of Eragrostis curvula grass provides insights into Poaceae evolution and supports new strategies to enhance forage quality.</title>
        <authorList>
            <person name="Carballo J."/>
            <person name="Santos B.A.C.M."/>
            <person name="Zappacosta D."/>
            <person name="Garbus I."/>
            <person name="Selva J.P."/>
            <person name="Gallo C.A."/>
            <person name="Diaz A."/>
            <person name="Albertini E."/>
            <person name="Caccamo M."/>
            <person name="Echenique V."/>
        </authorList>
    </citation>
    <scope>NUCLEOTIDE SEQUENCE [LARGE SCALE GENOMIC DNA]</scope>
    <source>
        <strain evidence="3">cv. Victoria</strain>
        <tissue evidence="2">Leaf</tissue>
    </source>
</reference>
<name>A0A5J9UT93_9POAL</name>
<dbReference type="Gene3D" id="3.80.10.10">
    <property type="entry name" value="Ribonuclease Inhibitor"/>
    <property type="match status" value="2"/>
</dbReference>
<dbReference type="SUPFAM" id="SSF52047">
    <property type="entry name" value="RNI-like"/>
    <property type="match status" value="1"/>
</dbReference>
<evidence type="ECO:0000313" key="3">
    <source>
        <dbReference type="Proteomes" id="UP000324897"/>
    </source>
</evidence>
<dbReference type="InterPro" id="IPR057135">
    <property type="entry name" value="At4g27190-like_LRR"/>
</dbReference>